<dbReference type="Pfam" id="PF08486">
    <property type="entry name" value="SpoIID"/>
    <property type="match status" value="1"/>
</dbReference>
<evidence type="ECO:0000259" key="1">
    <source>
        <dbReference type="Pfam" id="PF08486"/>
    </source>
</evidence>
<keyword evidence="3" id="KW-1185">Reference proteome</keyword>
<dbReference type="GO" id="GO:0030435">
    <property type="term" value="P:sporulation resulting in formation of a cellular spore"/>
    <property type="evidence" value="ECO:0007669"/>
    <property type="project" value="InterPro"/>
</dbReference>
<dbReference type="NCBIfam" id="TIGR02669">
    <property type="entry name" value="SpoIID_LytB"/>
    <property type="match status" value="1"/>
</dbReference>
<sequence length="347" mass="36782">MQQGKSQVAVGSSTTAQILDGSGKQLGQLPALQGYFASPANGAITLADQQAWRLIVKPTDGGFVYIDDQWYRGTVSLIHTSKGVTAVNNVDLEDYLASVVGKEVYKDWPAEVLKAQAVAARSYALYKSQSSKSSFFDLGDSQTYQVYGGVNGEAPSTHAAVQATAGQVLTYGGKIINASFHASSGGHTENSENVWSGALPYLRGVEDFDQAAPKYQWTKTLTAMEAKQKLSGLGNIIAIKPLGKTFTGRITNVEVVGDRGSRTMTGREMRTALGLNSTLFEVTPQPGLVASQSGSTAPTGFQITGKGHGHGLGMSQWGALGLAKQGKTYDQILQHYYQGTALSKGES</sequence>
<dbReference type="PANTHER" id="PTHR30032">
    <property type="entry name" value="N-ACETYLMURAMOYL-L-ALANINE AMIDASE-RELATED"/>
    <property type="match status" value="1"/>
</dbReference>
<reference evidence="2 3" key="1">
    <citation type="journal article" date="2018" name="Sci. Rep.">
        <title>A novel species of the marine cyanobacterium Acaryochloris with a unique pigment content and lifestyle.</title>
        <authorList>
            <person name="Partensky F."/>
            <person name="Six C."/>
            <person name="Ratin M."/>
            <person name="Garczarek L."/>
            <person name="Vaulot D."/>
            <person name="Probert I."/>
            <person name="Calteau A."/>
            <person name="Gourvil P."/>
            <person name="Marie D."/>
            <person name="Grebert T."/>
            <person name="Bouchier C."/>
            <person name="Le Panse S."/>
            <person name="Gachenot M."/>
            <person name="Rodriguez F."/>
            <person name="Garrido J.L."/>
        </authorList>
    </citation>
    <scope>NUCLEOTIDE SEQUENCE [LARGE SCALE GENOMIC DNA]</scope>
    <source>
        <strain evidence="2 3">RCC1774</strain>
    </source>
</reference>
<evidence type="ECO:0000313" key="2">
    <source>
        <dbReference type="EMBL" id="PZD71347.1"/>
    </source>
</evidence>
<name>A0A2W1JR41_9CYAN</name>
<organism evidence="2 3">
    <name type="scientific">Acaryochloris thomasi RCC1774</name>
    <dbReference type="NCBI Taxonomy" id="1764569"/>
    <lineage>
        <taxon>Bacteria</taxon>
        <taxon>Bacillati</taxon>
        <taxon>Cyanobacteriota</taxon>
        <taxon>Cyanophyceae</taxon>
        <taxon>Acaryochloridales</taxon>
        <taxon>Acaryochloridaceae</taxon>
        <taxon>Acaryochloris</taxon>
        <taxon>Acaryochloris thomasi</taxon>
    </lineage>
</organism>
<feature type="domain" description="Sporulation stage II protein D amidase enhancer LytB N-terminal" evidence="1">
    <location>
        <begin position="81"/>
        <end position="171"/>
    </location>
</feature>
<accession>A0A2W1JR41</accession>
<proteinExistence type="predicted"/>
<dbReference type="InterPro" id="IPR051922">
    <property type="entry name" value="Bact_Sporulation_Assoc"/>
</dbReference>
<dbReference type="InterPro" id="IPR013693">
    <property type="entry name" value="SpoIID/LytB_N"/>
</dbReference>
<dbReference type="GO" id="GO:0030288">
    <property type="term" value="C:outer membrane-bounded periplasmic space"/>
    <property type="evidence" value="ECO:0007669"/>
    <property type="project" value="TreeGrafter"/>
</dbReference>
<gene>
    <name evidence="2" type="primary">lytB_3</name>
    <name evidence="2" type="ORF">C1752_06626</name>
</gene>
<protein>
    <submittedName>
        <fullName evidence="2">Amidase enhancer</fullName>
    </submittedName>
</protein>
<dbReference type="EMBL" id="PQWO01000018">
    <property type="protein sequence ID" value="PZD71347.1"/>
    <property type="molecule type" value="Genomic_DNA"/>
</dbReference>
<evidence type="ECO:0000313" key="3">
    <source>
        <dbReference type="Proteomes" id="UP000248857"/>
    </source>
</evidence>
<dbReference type="AlphaFoldDB" id="A0A2W1JR41"/>
<dbReference type="Proteomes" id="UP000248857">
    <property type="component" value="Unassembled WGS sequence"/>
</dbReference>
<dbReference type="PANTHER" id="PTHR30032:SF4">
    <property type="entry name" value="AMIDASE ENHANCER"/>
    <property type="match status" value="1"/>
</dbReference>
<dbReference type="InterPro" id="IPR013486">
    <property type="entry name" value="SpoIID/LytB"/>
</dbReference>
<comment type="caution">
    <text evidence="2">The sequence shown here is derived from an EMBL/GenBank/DDBJ whole genome shotgun (WGS) entry which is preliminary data.</text>
</comment>